<keyword evidence="2" id="KW-1185">Reference proteome</keyword>
<gene>
    <name evidence="1" type="ORF">GPUH_LOCUS2359</name>
</gene>
<evidence type="ECO:0000313" key="2">
    <source>
        <dbReference type="Proteomes" id="UP000271098"/>
    </source>
</evidence>
<reference evidence="3" key="1">
    <citation type="submission" date="2016-06" db="UniProtKB">
        <authorList>
            <consortium name="WormBaseParasite"/>
        </authorList>
    </citation>
    <scope>IDENTIFICATION</scope>
</reference>
<proteinExistence type="predicted"/>
<evidence type="ECO:0000313" key="1">
    <source>
        <dbReference type="EMBL" id="VDK33647.1"/>
    </source>
</evidence>
<sequence length="75" mass="7952">MPTSMASTSYAVTLPEPGEDGTVFAYLLLAGVDEARVDVDVRSEAGISAKATVILNVCLFNNVITVAYNALLDTW</sequence>
<name>A0A183D0W9_9BILA</name>
<accession>A0A183D0W9</accession>
<dbReference type="AlphaFoldDB" id="A0A183D0W9"/>
<dbReference type="WBParaSite" id="GPUH_0000236501-mRNA-1">
    <property type="protein sequence ID" value="GPUH_0000236501-mRNA-1"/>
    <property type="gene ID" value="GPUH_0000236501"/>
</dbReference>
<dbReference type="Proteomes" id="UP000271098">
    <property type="component" value="Unassembled WGS sequence"/>
</dbReference>
<organism evidence="3">
    <name type="scientific">Gongylonema pulchrum</name>
    <dbReference type="NCBI Taxonomy" id="637853"/>
    <lineage>
        <taxon>Eukaryota</taxon>
        <taxon>Metazoa</taxon>
        <taxon>Ecdysozoa</taxon>
        <taxon>Nematoda</taxon>
        <taxon>Chromadorea</taxon>
        <taxon>Rhabditida</taxon>
        <taxon>Spirurina</taxon>
        <taxon>Spiruromorpha</taxon>
        <taxon>Spiruroidea</taxon>
        <taxon>Gongylonematidae</taxon>
        <taxon>Gongylonema</taxon>
    </lineage>
</organism>
<reference evidence="1 2" key="2">
    <citation type="submission" date="2018-11" db="EMBL/GenBank/DDBJ databases">
        <authorList>
            <consortium name="Pathogen Informatics"/>
        </authorList>
    </citation>
    <scope>NUCLEOTIDE SEQUENCE [LARGE SCALE GENOMIC DNA]</scope>
</reference>
<protein>
    <submittedName>
        <fullName evidence="3">Cadherin domain-containing protein</fullName>
    </submittedName>
</protein>
<dbReference type="EMBL" id="UYRT01003480">
    <property type="protein sequence ID" value="VDK33647.1"/>
    <property type="molecule type" value="Genomic_DNA"/>
</dbReference>
<evidence type="ECO:0000313" key="3">
    <source>
        <dbReference type="WBParaSite" id="GPUH_0000236501-mRNA-1"/>
    </source>
</evidence>